<dbReference type="Gene3D" id="3.30.420.40">
    <property type="match status" value="2"/>
</dbReference>
<dbReference type="SUPFAM" id="SSF53067">
    <property type="entry name" value="Actin-like ATPase domain"/>
    <property type="match status" value="1"/>
</dbReference>
<dbReference type="InterPro" id="IPR043129">
    <property type="entry name" value="ATPase_NBD"/>
</dbReference>
<dbReference type="InterPro" id="IPR049874">
    <property type="entry name" value="ROK_cs"/>
</dbReference>
<dbReference type="Pfam" id="PF13412">
    <property type="entry name" value="HTH_24"/>
    <property type="match status" value="1"/>
</dbReference>
<dbReference type="PANTHER" id="PTHR18964:SF149">
    <property type="entry name" value="BIFUNCTIONAL UDP-N-ACETYLGLUCOSAMINE 2-EPIMERASE_N-ACETYLMANNOSAMINE KINASE"/>
    <property type="match status" value="1"/>
</dbReference>
<dbReference type="AlphaFoldDB" id="A0AAU1ZVL4"/>
<dbReference type="Pfam" id="PF00480">
    <property type="entry name" value="ROK"/>
    <property type="match status" value="1"/>
</dbReference>
<comment type="similarity">
    <text evidence="1">Belongs to the ROK (NagC/XylR) family.</text>
</comment>
<dbReference type="InterPro" id="IPR036388">
    <property type="entry name" value="WH-like_DNA-bd_sf"/>
</dbReference>
<dbReference type="SUPFAM" id="SSF46785">
    <property type="entry name" value="Winged helix' DNA-binding domain"/>
    <property type="match status" value="1"/>
</dbReference>
<dbReference type="PROSITE" id="PS01125">
    <property type="entry name" value="ROK"/>
    <property type="match status" value="1"/>
</dbReference>
<gene>
    <name evidence="2" type="ORF">OHA22_08780</name>
</gene>
<evidence type="ECO:0000313" key="2">
    <source>
        <dbReference type="EMBL" id="WTT15608.1"/>
    </source>
</evidence>
<dbReference type="PANTHER" id="PTHR18964">
    <property type="entry name" value="ROK (REPRESSOR, ORF, KINASE) FAMILY"/>
    <property type="match status" value="1"/>
</dbReference>
<dbReference type="EMBL" id="CP108222">
    <property type="protein sequence ID" value="WTT15608.1"/>
    <property type="molecule type" value="Genomic_DNA"/>
</dbReference>
<name>A0AAU1ZVL4_9ACTN</name>
<protein>
    <submittedName>
        <fullName evidence="2">ROK family transcriptional regulator</fullName>
    </submittedName>
</protein>
<organism evidence="2">
    <name type="scientific">Streptomyces sp. NBC_00093</name>
    <dbReference type="NCBI Taxonomy" id="2975649"/>
    <lineage>
        <taxon>Bacteria</taxon>
        <taxon>Bacillati</taxon>
        <taxon>Actinomycetota</taxon>
        <taxon>Actinomycetes</taxon>
        <taxon>Kitasatosporales</taxon>
        <taxon>Streptomycetaceae</taxon>
        <taxon>Streptomyces</taxon>
    </lineage>
</organism>
<dbReference type="InterPro" id="IPR036390">
    <property type="entry name" value="WH_DNA-bd_sf"/>
</dbReference>
<dbReference type="Gene3D" id="1.10.10.10">
    <property type="entry name" value="Winged helix-like DNA-binding domain superfamily/Winged helix DNA-binding domain"/>
    <property type="match status" value="1"/>
</dbReference>
<reference evidence="2" key="1">
    <citation type="submission" date="2022-10" db="EMBL/GenBank/DDBJ databases">
        <title>The complete genomes of actinobacterial strains from the NBC collection.</title>
        <authorList>
            <person name="Joergensen T.S."/>
            <person name="Alvarez Arevalo M."/>
            <person name="Sterndorff E.B."/>
            <person name="Faurdal D."/>
            <person name="Vuksanovic O."/>
            <person name="Mourched A.-S."/>
            <person name="Charusanti P."/>
            <person name="Shaw S."/>
            <person name="Blin K."/>
            <person name="Weber T."/>
        </authorList>
    </citation>
    <scope>NUCLEOTIDE SEQUENCE</scope>
    <source>
        <strain evidence="2">NBC_00093</strain>
    </source>
</reference>
<proteinExistence type="inferred from homology"/>
<dbReference type="InterPro" id="IPR000600">
    <property type="entry name" value="ROK"/>
</dbReference>
<sequence length="411" mass="43165">MKRTSRDIRTANRYEVLRQIIAHSPTSRQELAAATGLSLATVATLVGELLDLRMITEVGFEDSAGGRPRGLVAVNASGGALIGVDIAETYVHVELFDLALNVLARADEDMRPGESLPEQVVSHVAAAVGSVVAQAGIEGARVLGVGVSVPGQVDRDTGISEYAPNWDWHDVPLLDLLSEVIAYPLYLDNPLRAGAVAEMWFGAARGRGDTVVVNLGTGVGAGLALQGGLYRGVSNSAGEWGHTTLVLDGRLCRCGNHGCVEAYVGAPGIMLNLREIGPSSPLLHPDDQTATIDALARGVEERDPVALKVVQETARYIGAGIANLVNVLNPEVVVLSSWVARRLGEPLLREVREAVGRHALPRPMAATEIVLSAIPTDPACLGAATFALEGALSSATQRSSSARRTGPMPLK</sequence>
<accession>A0AAU1ZVL4</accession>
<evidence type="ECO:0000256" key="1">
    <source>
        <dbReference type="ARBA" id="ARBA00006479"/>
    </source>
</evidence>